<reference evidence="3" key="1">
    <citation type="submission" date="2017-09" db="EMBL/GenBank/DDBJ databases">
        <title>Polyketide synthases of a Diaporthe helianthi virulent isolate.</title>
        <authorList>
            <person name="Baroncelli R."/>
        </authorList>
    </citation>
    <scope>NUCLEOTIDE SEQUENCE [LARGE SCALE GENOMIC DNA]</scope>
    <source>
        <strain evidence="3">7/96</strain>
    </source>
</reference>
<protein>
    <submittedName>
        <fullName evidence="3">NAD(P)H-dependent D-xylose reductase</fullName>
    </submittedName>
</protein>
<keyword evidence="1" id="KW-0560">Oxidoreductase</keyword>
<name>A0A2P5I4N6_DIAHE</name>
<dbReference type="OrthoDB" id="416253at2759"/>
<dbReference type="EMBL" id="MAVT02000269">
    <property type="protein sequence ID" value="POS77453.1"/>
    <property type="molecule type" value="Genomic_DNA"/>
</dbReference>
<dbReference type="InterPro" id="IPR036812">
    <property type="entry name" value="NAD(P)_OxRdtase_dom_sf"/>
</dbReference>
<keyword evidence="4" id="KW-1185">Reference proteome</keyword>
<dbReference type="InParanoid" id="A0A2P5I4N6"/>
<dbReference type="SUPFAM" id="SSF51430">
    <property type="entry name" value="NAD(P)-linked oxidoreductase"/>
    <property type="match status" value="1"/>
</dbReference>
<gene>
    <name evidence="3" type="ORF">DHEL01_v204159</name>
</gene>
<organism evidence="3 4">
    <name type="scientific">Diaporthe helianthi</name>
    <dbReference type="NCBI Taxonomy" id="158607"/>
    <lineage>
        <taxon>Eukaryota</taxon>
        <taxon>Fungi</taxon>
        <taxon>Dikarya</taxon>
        <taxon>Ascomycota</taxon>
        <taxon>Pezizomycotina</taxon>
        <taxon>Sordariomycetes</taxon>
        <taxon>Sordariomycetidae</taxon>
        <taxon>Diaporthales</taxon>
        <taxon>Diaporthaceae</taxon>
        <taxon>Diaporthe</taxon>
    </lineage>
</organism>
<evidence type="ECO:0000313" key="3">
    <source>
        <dbReference type="EMBL" id="POS77453.1"/>
    </source>
</evidence>
<dbReference type="InterPro" id="IPR020471">
    <property type="entry name" value="AKR"/>
</dbReference>
<dbReference type="STRING" id="158607.A0A2P5I4N6"/>
<dbReference type="AlphaFoldDB" id="A0A2P5I4N6"/>
<evidence type="ECO:0000256" key="1">
    <source>
        <dbReference type="ARBA" id="ARBA00023002"/>
    </source>
</evidence>
<accession>A0A2P5I4N6</accession>
<evidence type="ECO:0000313" key="4">
    <source>
        <dbReference type="Proteomes" id="UP000094444"/>
    </source>
</evidence>
<dbReference type="PRINTS" id="PR00069">
    <property type="entry name" value="ALDKETRDTASE"/>
</dbReference>
<comment type="caution">
    <text evidence="3">The sequence shown here is derived from an EMBL/GenBank/DDBJ whole genome shotgun (WGS) entry which is preliminary data.</text>
</comment>
<dbReference type="PANTHER" id="PTHR11732">
    <property type="entry name" value="ALDO/KETO REDUCTASE"/>
    <property type="match status" value="1"/>
</dbReference>
<dbReference type="Gene3D" id="3.20.20.100">
    <property type="entry name" value="NADP-dependent oxidoreductase domain"/>
    <property type="match status" value="1"/>
</dbReference>
<sequence>MPITGLSIWKVPREETANASYEAIKLGYRLIDGAHKYGNSREASEGIRRAMAEGLVRREDLFVTSKLWNTSNIITKVHGSKGDRSADILVRLGGKTCLPAGKGAPGRDVVYFETMVKTKENPDGIIKSLGVANFHAQLLYDLLSYAKVPVAAT</sequence>
<proteinExistence type="predicted"/>
<dbReference type="Proteomes" id="UP000094444">
    <property type="component" value="Unassembled WGS sequence"/>
</dbReference>
<feature type="domain" description="NADP-dependent oxidoreductase" evidence="2">
    <location>
        <begin position="9"/>
        <end position="152"/>
    </location>
</feature>
<evidence type="ECO:0000259" key="2">
    <source>
        <dbReference type="Pfam" id="PF00248"/>
    </source>
</evidence>
<dbReference type="GO" id="GO:0016491">
    <property type="term" value="F:oxidoreductase activity"/>
    <property type="evidence" value="ECO:0007669"/>
    <property type="project" value="UniProtKB-KW"/>
</dbReference>
<dbReference type="Pfam" id="PF00248">
    <property type="entry name" value="Aldo_ket_red"/>
    <property type="match status" value="1"/>
</dbReference>
<dbReference type="InterPro" id="IPR023210">
    <property type="entry name" value="NADP_OxRdtase_dom"/>
</dbReference>